<evidence type="ECO:0000256" key="1">
    <source>
        <dbReference type="ARBA" id="ARBA00022475"/>
    </source>
</evidence>
<keyword evidence="8" id="KW-1185">Reference proteome</keyword>
<feature type="transmembrane region" description="Helical" evidence="5">
    <location>
        <begin position="257"/>
        <end position="275"/>
    </location>
</feature>
<evidence type="ECO:0000256" key="4">
    <source>
        <dbReference type="ARBA" id="ARBA00023136"/>
    </source>
</evidence>
<feature type="region of interest" description="Disordered" evidence="6">
    <location>
        <begin position="494"/>
        <end position="551"/>
    </location>
</feature>
<feature type="transmembrane region" description="Helical" evidence="5">
    <location>
        <begin position="282"/>
        <end position="302"/>
    </location>
</feature>
<dbReference type="PANTHER" id="PTHR39344:SF1">
    <property type="entry name" value="UPF0182 PROTEIN SLL1060"/>
    <property type="match status" value="1"/>
</dbReference>
<keyword evidence="2 5" id="KW-0812">Transmembrane</keyword>
<dbReference type="RefSeq" id="WP_128386690.1">
    <property type="nucleotide sequence ID" value="NZ_CP035037.1"/>
</dbReference>
<comment type="subcellular location">
    <subcellularLocation>
        <location evidence="5">Cell membrane</location>
        <topology evidence="5">Multi-pass membrane protein</topology>
    </subcellularLocation>
</comment>
<gene>
    <name evidence="7" type="ORF">Leucomu_06255</name>
</gene>
<feature type="compositionally biased region" description="Gly residues" evidence="6">
    <location>
        <begin position="959"/>
        <end position="968"/>
    </location>
</feature>
<sequence>MTDQNAGAPAATRRRISPLAITVVLVVLLILGFLAVASVFAEVLWYRQIGYLPVLTTQWIAAGVMFLIGFAGMAVPLFFAIDVAYRKRPVYARLTAQLDRYQELFEPLRRLVKWALPAVFGLFAGISTATQWQRALLWLNSAPTGETDPQFGFDVSFYLFDLPMLQGIVGFASAVTLIALIAGVATSYLYGGISFSGRDVRVSKATRIQAAVIATLYLVLQAGSLWLDQYASLADNGGRWTGALFQDVHAVIPGKQILAGIALIVAVLFLITAFTGKWRLPVIGTALFLVSSIVLGMGYPWAVQQFQVGPDEKSLEAEYIERNIEATRAAYGIENVEVERYDAVTDAEPGALRNDAVTTANIRIIDPEIVSPTFAQLEQIRQYYKFPTTLSVDRYEIEGQVEDTVSAIRDIDISDQDGWYNRTLVYTHGYGLVAAFGNQRSPGGEPVFLENGIPTSGKLGKFEPRVYFGMNSPEYSIVGGERDRAIELDFPADAESAAEASAEDEEGAAPAEAEAPAEGETAQETEVVETEEEESAGGGGRQNMTTFSGEGGPELGNLFTKLIYALKFQDMEVLLSGAVVDGSQILYDRHPVDRVQKVAPYLTVDGAPYASVVDGRIVWIIDGYTTSADYPYSEVTDMNALTVDADNERTDPLSKPVNYIRNSVKATVDAYDGSVKLYAWDAEDPLLKAWGNIFPGTLESVSEMSGDLLAHVRYPSDLFKVQRAMLGEYHVTDADAFYSAEDRWRTPNDPVSSAGAGAQALAQPPYYLTLAAGADAEPNFSIYSTYIPDQQGEGSRDILTGYLAANSNAGSQAGEVSEEYGTLKLLTLPKGDPIPGPGQVQNSFTTDSEVSRLLNILRQGESQVISGNLLTLPVGGGLLYVQPVYVKASSGTSFPILQKVLVAFGDQIAFEDTLDAALDALFGGNSGASAGDGGTTPTTEDPVDGETGDDTGSEDTGDATGGTGGSTGGAVSLDDALRDMQQAIRDRDQAMQDGDWTAFGEADARLRTALEEALAAE</sequence>
<keyword evidence="3 5" id="KW-1133">Transmembrane helix</keyword>
<dbReference type="Pfam" id="PF03699">
    <property type="entry name" value="UPF0182"/>
    <property type="match status" value="1"/>
</dbReference>
<reference evidence="7 8" key="1">
    <citation type="submission" date="2019-01" db="EMBL/GenBank/DDBJ databases">
        <title>Leucobacter muris sp. nov. isolated from the nose of a laboratory mouse.</title>
        <authorList>
            <person name="Benga L."/>
            <person name="Sproeer C."/>
            <person name="Schumann P."/>
            <person name="Verbarg S."/>
            <person name="Bunk B."/>
            <person name="Engelhardt E."/>
            <person name="Benten P.M."/>
            <person name="Sager M."/>
        </authorList>
    </citation>
    <scope>NUCLEOTIDE SEQUENCE [LARGE SCALE GENOMIC DNA]</scope>
    <source>
        <strain evidence="7 8">DSM 101948</strain>
    </source>
</reference>
<feature type="transmembrane region" description="Helical" evidence="5">
    <location>
        <begin position="19"/>
        <end position="40"/>
    </location>
</feature>
<proteinExistence type="inferred from homology"/>
<evidence type="ECO:0000313" key="8">
    <source>
        <dbReference type="Proteomes" id="UP000285768"/>
    </source>
</evidence>
<dbReference type="Proteomes" id="UP000285768">
    <property type="component" value="Chromosome"/>
</dbReference>
<evidence type="ECO:0000256" key="3">
    <source>
        <dbReference type="ARBA" id="ARBA00022989"/>
    </source>
</evidence>
<keyword evidence="1 5" id="KW-1003">Cell membrane</keyword>
<protein>
    <recommendedName>
        <fullName evidence="5">UPF0182 protein Leucomu_06255</fullName>
    </recommendedName>
</protein>
<accession>A0ABX5QES5</accession>
<evidence type="ECO:0000256" key="2">
    <source>
        <dbReference type="ARBA" id="ARBA00022692"/>
    </source>
</evidence>
<feature type="compositionally biased region" description="Acidic residues" evidence="6">
    <location>
        <begin position="941"/>
        <end position="957"/>
    </location>
</feature>
<dbReference type="HAMAP" id="MF_01600">
    <property type="entry name" value="UPF0182"/>
    <property type="match status" value="1"/>
</dbReference>
<name>A0ABX5QES5_9MICO</name>
<feature type="transmembrane region" description="Helical" evidence="5">
    <location>
        <begin position="60"/>
        <end position="85"/>
    </location>
</feature>
<comment type="similarity">
    <text evidence="5">Belongs to the UPF0182 family.</text>
</comment>
<feature type="transmembrane region" description="Helical" evidence="5">
    <location>
        <begin position="114"/>
        <end position="132"/>
    </location>
</feature>
<keyword evidence="4 5" id="KW-0472">Membrane</keyword>
<dbReference type="EMBL" id="CP035037">
    <property type="protein sequence ID" value="QAB17579.1"/>
    <property type="molecule type" value="Genomic_DNA"/>
</dbReference>
<dbReference type="PANTHER" id="PTHR39344">
    <property type="entry name" value="UPF0182 PROTEIN SLL1060"/>
    <property type="match status" value="1"/>
</dbReference>
<evidence type="ECO:0000256" key="6">
    <source>
        <dbReference type="SAM" id="MobiDB-lite"/>
    </source>
</evidence>
<feature type="region of interest" description="Disordered" evidence="6">
    <location>
        <begin position="926"/>
        <end position="974"/>
    </location>
</feature>
<feature type="transmembrane region" description="Helical" evidence="5">
    <location>
        <begin position="168"/>
        <end position="190"/>
    </location>
</feature>
<organism evidence="7 8">
    <name type="scientific">Leucobacter muris</name>
    <dbReference type="NCBI Taxonomy" id="1935379"/>
    <lineage>
        <taxon>Bacteria</taxon>
        <taxon>Bacillati</taxon>
        <taxon>Actinomycetota</taxon>
        <taxon>Actinomycetes</taxon>
        <taxon>Micrococcales</taxon>
        <taxon>Microbacteriaceae</taxon>
        <taxon>Leucobacter</taxon>
    </lineage>
</organism>
<feature type="compositionally biased region" description="Acidic residues" evidence="6">
    <location>
        <begin position="515"/>
        <end position="535"/>
    </location>
</feature>
<dbReference type="InterPro" id="IPR005372">
    <property type="entry name" value="UPF0182"/>
</dbReference>
<evidence type="ECO:0000313" key="7">
    <source>
        <dbReference type="EMBL" id="QAB17579.1"/>
    </source>
</evidence>
<evidence type="ECO:0000256" key="5">
    <source>
        <dbReference type="HAMAP-Rule" id="MF_01600"/>
    </source>
</evidence>
<feature type="transmembrane region" description="Helical" evidence="5">
    <location>
        <begin position="210"/>
        <end position="227"/>
    </location>
</feature>